<feature type="modified residue" description="4-aspartylphosphate" evidence="1">
    <location>
        <position position="56"/>
    </location>
</feature>
<evidence type="ECO:0000256" key="1">
    <source>
        <dbReference type="PROSITE-ProRule" id="PRU00169"/>
    </source>
</evidence>
<name>A0A0Q0XJR7_9FLAO</name>
<proteinExistence type="predicted"/>
<keyword evidence="1" id="KW-0597">Phosphoprotein</keyword>
<evidence type="ECO:0000313" key="5">
    <source>
        <dbReference type="Proteomes" id="UP000050827"/>
    </source>
</evidence>
<dbReference type="AlphaFoldDB" id="A0A0Q0XJR7"/>
<dbReference type="EMBL" id="LCTZ01000002">
    <property type="protein sequence ID" value="KQC29074.1"/>
    <property type="molecule type" value="Genomic_DNA"/>
</dbReference>
<accession>A0A0Q0XJR7</accession>
<organism evidence="4 5">
    <name type="scientific">Flagellimonas eckloniae</name>
    <dbReference type="NCBI Taxonomy" id="346185"/>
    <lineage>
        <taxon>Bacteria</taxon>
        <taxon>Pseudomonadati</taxon>
        <taxon>Bacteroidota</taxon>
        <taxon>Flavobacteriia</taxon>
        <taxon>Flavobacteriales</taxon>
        <taxon>Flavobacteriaceae</taxon>
        <taxon>Flagellimonas</taxon>
    </lineage>
</organism>
<dbReference type="Gene3D" id="3.40.50.2300">
    <property type="match status" value="1"/>
</dbReference>
<dbReference type="PATRIC" id="fig|1547436.3.peg.742"/>
<dbReference type="PANTHER" id="PTHR37299">
    <property type="entry name" value="TRANSCRIPTIONAL REGULATOR-RELATED"/>
    <property type="match status" value="1"/>
</dbReference>
<sequence length="253" mass="29365">MKIAIIEDEPLAAEKLQRYLLKYSEEIEVLATLPSLETAIPWIEEHQQKVDLFFMDIQLIDGLSFEIFTKTSVQKPVIFTTAFDEFAIDAFKVNSIDYLMKPIMFTDLSRALQKLKSLKAQFSNPVELVPLIQKIQEKVFKDRFLVRMGNHIHSVPSTTINAFFAEGRDVYLVTDIGKKYIIEYKLEALEELLDPKHFFRVNRTFIVHLNAITDVTVYANRRLKLALSSKLDKEVIISREKVADFKKWFEGLA</sequence>
<evidence type="ECO:0000259" key="2">
    <source>
        <dbReference type="PROSITE" id="PS50110"/>
    </source>
</evidence>
<dbReference type="Gene3D" id="2.40.50.1020">
    <property type="entry name" value="LytTr DNA-binding domain"/>
    <property type="match status" value="1"/>
</dbReference>
<gene>
    <name evidence="4" type="ORF">AAY42_03540</name>
</gene>
<dbReference type="Pfam" id="PF00072">
    <property type="entry name" value="Response_reg"/>
    <property type="match status" value="1"/>
</dbReference>
<dbReference type="STRING" id="346185.AAY42_03540"/>
<dbReference type="GO" id="GO:0000156">
    <property type="term" value="F:phosphorelay response regulator activity"/>
    <property type="evidence" value="ECO:0007669"/>
    <property type="project" value="InterPro"/>
</dbReference>
<evidence type="ECO:0000259" key="3">
    <source>
        <dbReference type="PROSITE" id="PS50930"/>
    </source>
</evidence>
<dbReference type="RefSeq" id="WP_055392625.1">
    <property type="nucleotide sequence ID" value="NZ_LCTZ01000002.1"/>
</dbReference>
<evidence type="ECO:0000313" key="4">
    <source>
        <dbReference type="EMBL" id="KQC29074.1"/>
    </source>
</evidence>
<dbReference type="GO" id="GO:0003677">
    <property type="term" value="F:DNA binding"/>
    <property type="evidence" value="ECO:0007669"/>
    <property type="project" value="InterPro"/>
</dbReference>
<dbReference type="PANTHER" id="PTHR37299:SF1">
    <property type="entry name" value="STAGE 0 SPORULATION PROTEIN A HOMOLOG"/>
    <property type="match status" value="1"/>
</dbReference>
<dbReference type="SUPFAM" id="SSF52172">
    <property type="entry name" value="CheY-like"/>
    <property type="match status" value="1"/>
</dbReference>
<dbReference type="PROSITE" id="PS50110">
    <property type="entry name" value="RESPONSE_REGULATORY"/>
    <property type="match status" value="1"/>
</dbReference>
<feature type="domain" description="HTH LytTR-type" evidence="3">
    <location>
        <begin position="144"/>
        <end position="251"/>
    </location>
</feature>
<comment type="caution">
    <text evidence="4">The sequence shown here is derived from an EMBL/GenBank/DDBJ whole genome shotgun (WGS) entry which is preliminary data.</text>
</comment>
<dbReference type="PROSITE" id="PS50930">
    <property type="entry name" value="HTH_LYTTR"/>
    <property type="match status" value="1"/>
</dbReference>
<dbReference type="Pfam" id="PF04397">
    <property type="entry name" value="LytTR"/>
    <property type="match status" value="1"/>
</dbReference>
<dbReference type="OrthoDB" id="2168082at2"/>
<dbReference type="InterPro" id="IPR007492">
    <property type="entry name" value="LytTR_DNA-bd_dom"/>
</dbReference>
<keyword evidence="5" id="KW-1185">Reference proteome</keyword>
<dbReference type="SMART" id="SM00448">
    <property type="entry name" value="REC"/>
    <property type="match status" value="1"/>
</dbReference>
<protein>
    <submittedName>
        <fullName evidence="4">Two-component response regulator autolysis regulator LytR</fullName>
    </submittedName>
</protein>
<dbReference type="InterPro" id="IPR046947">
    <property type="entry name" value="LytR-like"/>
</dbReference>
<dbReference type="SMART" id="SM00850">
    <property type="entry name" value="LytTR"/>
    <property type="match status" value="1"/>
</dbReference>
<dbReference type="InterPro" id="IPR001789">
    <property type="entry name" value="Sig_transdc_resp-reg_receiver"/>
</dbReference>
<dbReference type="Proteomes" id="UP000050827">
    <property type="component" value="Unassembled WGS sequence"/>
</dbReference>
<reference evidence="4 5" key="1">
    <citation type="submission" date="2015-04" db="EMBL/GenBank/DDBJ databases">
        <title>Complete genome of flavobacterium.</title>
        <authorList>
            <person name="Kwon Y.M."/>
            <person name="Kim S.-J."/>
        </authorList>
    </citation>
    <scope>NUCLEOTIDE SEQUENCE [LARGE SCALE GENOMIC DNA]</scope>
    <source>
        <strain evidence="4 5">DK169</strain>
    </source>
</reference>
<dbReference type="InterPro" id="IPR011006">
    <property type="entry name" value="CheY-like_superfamily"/>
</dbReference>
<feature type="domain" description="Response regulatory" evidence="2">
    <location>
        <begin position="2"/>
        <end position="116"/>
    </location>
</feature>